<dbReference type="EMBL" id="WBOS01000013">
    <property type="protein sequence ID" value="KAB2330754.1"/>
    <property type="molecule type" value="Genomic_DNA"/>
</dbReference>
<accession>A0A6L3V0Q4</accession>
<evidence type="ECO:0008006" key="6">
    <source>
        <dbReference type="Google" id="ProtNLM"/>
    </source>
</evidence>
<protein>
    <recommendedName>
        <fullName evidence="6">ABC transporter substrate-binding protein</fullName>
    </recommendedName>
</protein>
<reference evidence="4 5" key="1">
    <citation type="journal article" date="2016" name="Antonie Van Leeuwenhoek">
        <title>Bacillus depressus sp. nov., isolated from soil of a sunflower field.</title>
        <authorList>
            <person name="Wei X."/>
            <person name="Xin D."/>
            <person name="Xin Y."/>
            <person name="Zhang H."/>
            <person name="Wang T."/>
            <person name="Zhang J."/>
        </authorList>
    </citation>
    <scope>NUCLEOTIDE SEQUENCE [LARGE SCALE GENOMIC DNA]</scope>
    <source>
        <strain evidence="4 5">BZ1</strain>
    </source>
</reference>
<keyword evidence="5" id="KW-1185">Reference proteome</keyword>
<gene>
    <name evidence="4" type="ORF">F7731_19320</name>
</gene>
<keyword evidence="3" id="KW-0732">Signal</keyword>
<name>A0A6L3V0Q4_9BACI</name>
<sequence>MLIKLCFENWRRLGLVKRLLFSLVLLLSVILATACSSEETKTSLGKNGKEKVIIAEGNTGFLLTPIYVAKEQGFFEEEGLEVEEVSVSGGSKALSAVIGGGAQIGTVALVDIMKAIDSGQNVKVFGTLFNQVGTNIVMNKDIASKNGINENSSMADKIKALKGLKVGISSPGSGSDHIIRMLLESEGINPDRDSELIPLGQGDAQLAAFQKNEIDAFVYASPTTDMATTLNGIILFNFSKGEVEEYAGLAYLTLVAKEDDLKKNKELYQKVANAMAKAGKFIETEREETREILKKYVQGIDPEVFDIAFENNYPAFAKSPVITEESFNKNIKFGGIDLPFDKVIDNEFADKAK</sequence>
<dbReference type="AlphaFoldDB" id="A0A6L3V0Q4"/>
<comment type="subcellular location">
    <subcellularLocation>
        <location evidence="1">Periplasm</location>
    </subcellularLocation>
</comment>
<evidence type="ECO:0000256" key="3">
    <source>
        <dbReference type="ARBA" id="ARBA00022729"/>
    </source>
</evidence>
<dbReference type="OrthoDB" id="9815602at2"/>
<evidence type="ECO:0000256" key="1">
    <source>
        <dbReference type="ARBA" id="ARBA00004418"/>
    </source>
</evidence>
<dbReference type="PROSITE" id="PS51257">
    <property type="entry name" value="PROKAR_LIPOPROTEIN"/>
    <property type="match status" value="1"/>
</dbReference>
<dbReference type="Pfam" id="PF13379">
    <property type="entry name" value="NMT1_2"/>
    <property type="match status" value="1"/>
</dbReference>
<dbReference type="GO" id="GO:0042597">
    <property type="term" value="C:periplasmic space"/>
    <property type="evidence" value="ECO:0007669"/>
    <property type="project" value="UniProtKB-SubCell"/>
</dbReference>
<organism evidence="4 5">
    <name type="scientific">Cytobacillus depressus</name>
    <dbReference type="NCBI Taxonomy" id="1602942"/>
    <lineage>
        <taxon>Bacteria</taxon>
        <taxon>Bacillati</taxon>
        <taxon>Bacillota</taxon>
        <taxon>Bacilli</taxon>
        <taxon>Bacillales</taxon>
        <taxon>Bacillaceae</taxon>
        <taxon>Cytobacillus</taxon>
    </lineage>
</organism>
<evidence type="ECO:0000313" key="4">
    <source>
        <dbReference type="EMBL" id="KAB2330754.1"/>
    </source>
</evidence>
<dbReference type="Proteomes" id="UP000481030">
    <property type="component" value="Unassembled WGS sequence"/>
</dbReference>
<proteinExistence type="inferred from homology"/>
<dbReference type="PANTHER" id="PTHR30024">
    <property type="entry name" value="ALIPHATIC SULFONATES-BINDING PROTEIN-RELATED"/>
    <property type="match status" value="1"/>
</dbReference>
<comment type="caution">
    <text evidence="4">The sequence shown here is derived from an EMBL/GenBank/DDBJ whole genome shotgun (WGS) entry which is preliminary data.</text>
</comment>
<evidence type="ECO:0000313" key="5">
    <source>
        <dbReference type="Proteomes" id="UP000481030"/>
    </source>
</evidence>
<dbReference type="Gene3D" id="3.40.190.10">
    <property type="entry name" value="Periplasmic binding protein-like II"/>
    <property type="match status" value="2"/>
</dbReference>
<evidence type="ECO:0000256" key="2">
    <source>
        <dbReference type="ARBA" id="ARBA00010742"/>
    </source>
</evidence>
<dbReference type="SUPFAM" id="SSF53850">
    <property type="entry name" value="Periplasmic binding protein-like II"/>
    <property type="match status" value="1"/>
</dbReference>
<comment type="similarity">
    <text evidence="2">Belongs to the bacterial solute-binding protein SsuA/TauA family.</text>
</comment>
<dbReference type="PANTHER" id="PTHR30024:SF47">
    <property type="entry name" value="TAURINE-BINDING PERIPLASMIC PROTEIN"/>
    <property type="match status" value="1"/>
</dbReference>